<sequence length="223" mass="24941">MVHHICQRHLLSQKGIDMLHHTLWQANHDLAHACLELPFVQGLATGRLEAVAFTCYVAQDAFFLNAFLRAYALAAAKCERLDHVATFRDLMSGVLEELELHRGYAQSLGIDLSTVEPLPAARAYTDFLLRVAWSAGVDEIVAAMTPCMRLYAWLGVELAPQLRDDHPYGDWIRTYADPEFEGLARTLEGLLDDTAADTPAVREAYRYAMVCERNFFAAPMAAV</sequence>
<evidence type="ECO:0000259" key="1">
    <source>
        <dbReference type="Pfam" id="PF03070"/>
    </source>
</evidence>
<dbReference type="GO" id="GO:0005829">
    <property type="term" value="C:cytosol"/>
    <property type="evidence" value="ECO:0007669"/>
    <property type="project" value="TreeGrafter"/>
</dbReference>
<dbReference type="SUPFAM" id="SSF48613">
    <property type="entry name" value="Heme oxygenase-like"/>
    <property type="match status" value="1"/>
</dbReference>
<dbReference type="Proteomes" id="UP000019141">
    <property type="component" value="Unassembled WGS sequence"/>
</dbReference>
<dbReference type="InterPro" id="IPR050967">
    <property type="entry name" value="Thiamine_Salvage_TenA"/>
</dbReference>
<protein>
    <recommendedName>
        <fullName evidence="1">Thiaminase-2/PQQC domain-containing protein</fullName>
    </recommendedName>
</protein>
<dbReference type="InterPro" id="IPR016084">
    <property type="entry name" value="Haem_Oase-like_multi-hlx"/>
</dbReference>
<keyword evidence="3" id="KW-1185">Reference proteome</keyword>
<comment type="caution">
    <text evidence="2">The sequence shown here is derived from an EMBL/GenBank/DDBJ whole genome shotgun (WGS) entry which is preliminary data.</text>
</comment>
<dbReference type="PATRIC" id="fig|1429438.4.peg.1187"/>
<evidence type="ECO:0000313" key="3">
    <source>
        <dbReference type="Proteomes" id="UP000019141"/>
    </source>
</evidence>
<gene>
    <name evidence="2" type="ORF">ETSY1_05235</name>
</gene>
<dbReference type="InterPro" id="IPR004305">
    <property type="entry name" value="Thiaminase-2/PQQC"/>
</dbReference>
<feature type="domain" description="Thiaminase-2/PQQC" evidence="1">
    <location>
        <begin position="37"/>
        <end position="198"/>
    </location>
</feature>
<dbReference type="HOGENOM" id="CLU_077537_3_0_7"/>
<dbReference type="Pfam" id="PF03070">
    <property type="entry name" value="TENA_THI-4"/>
    <property type="match status" value="1"/>
</dbReference>
<organism evidence="2 3">
    <name type="scientific">Entotheonella factor</name>
    <dbReference type="NCBI Taxonomy" id="1429438"/>
    <lineage>
        <taxon>Bacteria</taxon>
        <taxon>Pseudomonadati</taxon>
        <taxon>Nitrospinota/Tectimicrobiota group</taxon>
        <taxon>Candidatus Tectimicrobiota</taxon>
        <taxon>Candidatus Entotheonellia</taxon>
        <taxon>Candidatus Entotheonellales</taxon>
        <taxon>Candidatus Entotheonellaceae</taxon>
        <taxon>Candidatus Entotheonella</taxon>
    </lineage>
</organism>
<proteinExistence type="predicted"/>
<evidence type="ECO:0000313" key="2">
    <source>
        <dbReference type="EMBL" id="ETX01984.1"/>
    </source>
</evidence>
<dbReference type="PANTHER" id="PTHR43198">
    <property type="entry name" value="BIFUNCTIONAL TH2 PROTEIN"/>
    <property type="match status" value="1"/>
</dbReference>
<reference evidence="2 3" key="1">
    <citation type="journal article" date="2014" name="Nature">
        <title>An environmental bacterial taxon with a large and distinct metabolic repertoire.</title>
        <authorList>
            <person name="Wilson M.C."/>
            <person name="Mori T."/>
            <person name="Ruckert C."/>
            <person name="Uria A.R."/>
            <person name="Helf M.J."/>
            <person name="Takada K."/>
            <person name="Gernert C."/>
            <person name="Steffens U.A."/>
            <person name="Heycke N."/>
            <person name="Schmitt S."/>
            <person name="Rinke C."/>
            <person name="Helfrich E.J."/>
            <person name="Brachmann A.O."/>
            <person name="Gurgui C."/>
            <person name="Wakimoto T."/>
            <person name="Kracht M."/>
            <person name="Crusemann M."/>
            <person name="Hentschel U."/>
            <person name="Abe I."/>
            <person name="Matsunaga S."/>
            <person name="Kalinowski J."/>
            <person name="Takeyama H."/>
            <person name="Piel J."/>
        </authorList>
    </citation>
    <scope>NUCLEOTIDE SEQUENCE [LARGE SCALE GENOMIC DNA]</scope>
    <source>
        <strain evidence="3">TSY1</strain>
    </source>
</reference>
<name>W4LV59_ENTF1</name>
<dbReference type="EMBL" id="AZHW01000184">
    <property type="protein sequence ID" value="ETX01984.1"/>
    <property type="molecule type" value="Genomic_DNA"/>
</dbReference>
<accession>W4LV59</accession>
<dbReference type="AlphaFoldDB" id="W4LV59"/>
<dbReference type="CDD" id="cd19368">
    <property type="entry name" value="TenA_C_AtTH2-like"/>
    <property type="match status" value="1"/>
</dbReference>
<dbReference type="PANTHER" id="PTHR43198:SF2">
    <property type="entry name" value="SI:CH1073-67J19.1-RELATED"/>
    <property type="match status" value="1"/>
</dbReference>
<dbReference type="Gene3D" id="1.20.910.10">
    <property type="entry name" value="Heme oxygenase-like"/>
    <property type="match status" value="1"/>
</dbReference>